<keyword evidence="1" id="KW-0812">Transmembrane</keyword>
<organism evidence="2 3">
    <name type="scientific">Faucicola atlantae</name>
    <dbReference type="NCBI Taxonomy" id="34059"/>
    <lineage>
        <taxon>Bacteria</taxon>
        <taxon>Pseudomonadati</taxon>
        <taxon>Pseudomonadota</taxon>
        <taxon>Gammaproteobacteria</taxon>
        <taxon>Moraxellales</taxon>
        <taxon>Moraxellaceae</taxon>
        <taxon>Faucicola</taxon>
    </lineage>
</organism>
<dbReference type="AlphaFoldDB" id="A0A1B8QEF4"/>
<accession>A0A1B8QEF4</accession>
<evidence type="ECO:0000313" key="3">
    <source>
        <dbReference type="Proteomes" id="UP000092616"/>
    </source>
</evidence>
<dbReference type="Proteomes" id="UP000092616">
    <property type="component" value="Unassembled WGS sequence"/>
</dbReference>
<proteinExistence type="predicted"/>
<keyword evidence="3" id="KW-1185">Reference proteome</keyword>
<feature type="transmembrane region" description="Helical" evidence="1">
    <location>
        <begin position="123"/>
        <end position="148"/>
    </location>
</feature>
<keyword evidence="1" id="KW-0472">Membrane</keyword>
<protein>
    <submittedName>
        <fullName evidence="2">Uncharacterized protein</fullName>
    </submittedName>
</protein>
<feature type="transmembrane region" description="Helical" evidence="1">
    <location>
        <begin position="44"/>
        <end position="62"/>
    </location>
</feature>
<evidence type="ECO:0000256" key="1">
    <source>
        <dbReference type="SAM" id="Phobius"/>
    </source>
</evidence>
<comment type="caution">
    <text evidence="2">The sequence shown here is derived from an EMBL/GenBank/DDBJ whole genome shotgun (WGS) entry which is preliminary data.</text>
</comment>
<dbReference type="EMBL" id="LZNA01000038">
    <property type="protein sequence ID" value="OBX80055.1"/>
    <property type="molecule type" value="Genomic_DNA"/>
</dbReference>
<dbReference type="RefSeq" id="WP_067337052.1">
    <property type="nucleotide sequence ID" value="NZ_JAPDKM010000001.1"/>
</dbReference>
<keyword evidence="1" id="KW-1133">Transmembrane helix</keyword>
<feature type="transmembrane region" description="Helical" evidence="1">
    <location>
        <begin position="12"/>
        <end position="32"/>
    </location>
</feature>
<evidence type="ECO:0000313" key="2">
    <source>
        <dbReference type="EMBL" id="OBX80055.1"/>
    </source>
</evidence>
<gene>
    <name evidence="2" type="ORF">A9306_08020</name>
</gene>
<feature type="transmembrane region" description="Helical" evidence="1">
    <location>
        <begin position="82"/>
        <end position="103"/>
    </location>
</feature>
<reference evidence="2 3" key="1">
    <citation type="submission" date="2016-06" db="EMBL/GenBank/DDBJ databases">
        <title>Draft genome of Moraxella atlantae CCUG 59586.</title>
        <authorList>
            <person name="Salva-Serra F."/>
            <person name="Engstrom-Jakobsson H."/>
            <person name="Thorell K."/>
            <person name="Gonzales-Siles L."/>
            <person name="Karlsson R."/>
            <person name="Boulund F."/>
            <person name="Engstrand L."/>
            <person name="Kristiansson E."/>
            <person name="Moore E."/>
        </authorList>
    </citation>
    <scope>NUCLEOTIDE SEQUENCE [LARGE SCALE GENOMIC DNA]</scope>
    <source>
        <strain evidence="2 3">CCUG 59586</strain>
    </source>
</reference>
<sequence length="174" mass="18783">MITQRLNANTGVGLWLKWTLLVWMNAIVGLVVTWDNMRQDGMPYWLGVGLGVCLFIPPYALAERSLRRRGVRGIGKALTIGVIIRALLQIAVVVDVLAGMVGISVAENVVGAAPGDAGQEFGFYFVTTVVTGALLSMVAWVLTGLVLLGMRLVERKRHPPLVTDTTNPAKTTVE</sequence>
<name>A0A1B8QEF4_9GAMM</name>